<dbReference type="SUPFAM" id="SSF46548">
    <property type="entry name" value="alpha-helical ferredoxin"/>
    <property type="match status" value="1"/>
</dbReference>
<dbReference type="InterPro" id="IPR053135">
    <property type="entry name" value="AKR2_Oxidoreductase"/>
</dbReference>
<dbReference type="GO" id="GO:0016491">
    <property type="term" value="F:oxidoreductase activity"/>
    <property type="evidence" value="ECO:0007669"/>
    <property type="project" value="InterPro"/>
</dbReference>
<feature type="domain" description="NADP-dependent oxidoreductase" evidence="1">
    <location>
        <begin position="72"/>
        <end position="261"/>
    </location>
</feature>
<gene>
    <name evidence="2" type="ORF">FJZ47_12120</name>
</gene>
<dbReference type="Proteomes" id="UP000712673">
    <property type="component" value="Unassembled WGS sequence"/>
</dbReference>
<dbReference type="InterPro" id="IPR023210">
    <property type="entry name" value="NADP_OxRdtase_dom"/>
</dbReference>
<dbReference type="PROSITE" id="PS51318">
    <property type="entry name" value="TAT"/>
    <property type="match status" value="1"/>
</dbReference>
<comment type="caution">
    <text evidence="2">The sequence shown here is derived from an EMBL/GenBank/DDBJ whole genome shotgun (WGS) entry which is preliminary data.</text>
</comment>
<proteinExistence type="predicted"/>
<dbReference type="PANTHER" id="PTHR43312">
    <property type="entry name" value="D-THREO-ALDOSE 1-DEHYDROGENASE"/>
    <property type="match status" value="1"/>
</dbReference>
<dbReference type="CDD" id="cd19105">
    <property type="entry name" value="AKR_unchar"/>
    <property type="match status" value="1"/>
</dbReference>
<dbReference type="SUPFAM" id="SSF51430">
    <property type="entry name" value="NAD(P)-linked oxidoreductase"/>
    <property type="match status" value="1"/>
</dbReference>
<reference evidence="2" key="1">
    <citation type="submission" date="2019-03" db="EMBL/GenBank/DDBJ databases">
        <title>Lake Tanganyika Metagenome-Assembled Genomes (MAGs).</title>
        <authorList>
            <person name="Tran P."/>
        </authorList>
    </citation>
    <scope>NUCLEOTIDE SEQUENCE</scope>
    <source>
        <strain evidence="2">K_DeepCast_65m_m2_066</strain>
    </source>
</reference>
<accession>A0A938B153</accession>
<evidence type="ECO:0000259" key="1">
    <source>
        <dbReference type="Pfam" id="PF00248"/>
    </source>
</evidence>
<name>A0A938B153_UNCTE</name>
<evidence type="ECO:0000313" key="2">
    <source>
        <dbReference type="EMBL" id="MBM3224532.1"/>
    </source>
</evidence>
<dbReference type="InterPro" id="IPR036812">
    <property type="entry name" value="NAD(P)_OxRdtase_dom_sf"/>
</dbReference>
<dbReference type="InterPro" id="IPR006311">
    <property type="entry name" value="TAT_signal"/>
</dbReference>
<dbReference type="Pfam" id="PF00248">
    <property type="entry name" value="Aldo_ket_red"/>
    <property type="match status" value="1"/>
</dbReference>
<dbReference type="PRINTS" id="PR00069">
    <property type="entry name" value="ALDKETRDTASE"/>
</dbReference>
<evidence type="ECO:0000313" key="3">
    <source>
        <dbReference type="Proteomes" id="UP000712673"/>
    </source>
</evidence>
<dbReference type="InterPro" id="IPR020471">
    <property type="entry name" value="AKR"/>
</dbReference>
<dbReference type="EMBL" id="VGLS01000347">
    <property type="protein sequence ID" value="MBM3224532.1"/>
    <property type="molecule type" value="Genomic_DNA"/>
</dbReference>
<protein>
    <submittedName>
        <fullName evidence="2">Aldo/keto reductase</fullName>
    </submittedName>
</protein>
<organism evidence="2 3">
    <name type="scientific">Tectimicrobiota bacterium</name>
    <dbReference type="NCBI Taxonomy" id="2528274"/>
    <lineage>
        <taxon>Bacteria</taxon>
        <taxon>Pseudomonadati</taxon>
        <taxon>Nitrospinota/Tectimicrobiota group</taxon>
        <taxon>Candidatus Tectimicrobiota</taxon>
    </lineage>
</organism>
<dbReference type="Gene3D" id="3.20.20.100">
    <property type="entry name" value="NADP-dependent oxidoreductase domain"/>
    <property type="match status" value="1"/>
</dbReference>
<sequence length="413" mass="45563">MQRSDQRERRSRRWFLRQSALASVGMGLVPALGTAQQQSSSKAEVRRYVPLGKTGIQMSDISFGASRLGAREEHLVRHALERGINYFDTAESYTGGESESAIGNALLGKRDKVYITSKTSASASERKESLMTALEESLRRLRTDYVDVYFNHAVNDVQRLKNPEWYAFAEQAKRQGKIRATGISGHAGHLIECVDYVLQQGSVDVILVAYNFGQDPKFHQRFTSSFDFVARLPDLPRVLKQAKQKGVGVVAMKTLMGARLNDMRSFEKGGATFAQAAFRWVLSNPDVDGLIVSMTSPGRIDEYLGASGWRAASQEDLPLLQRYAQMQEHAYCRHACNDCAGACPAGVPIADVLRTRMYAQDYGDMRLARSEYALLGAGASACLTCTQQPCASACSHGLPIHTLTAPLHRLLTT</sequence>
<dbReference type="AlphaFoldDB" id="A0A938B153"/>
<dbReference type="PANTHER" id="PTHR43312:SF1">
    <property type="entry name" value="NADP-DEPENDENT OXIDOREDUCTASE DOMAIN-CONTAINING PROTEIN"/>
    <property type="match status" value="1"/>
</dbReference>